<dbReference type="EMBL" id="CM055092">
    <property type="protein sequence ID" value="KAJ7569660.1"/>
    <property type="molecule type" value="Genomic_DNA"/>
</dbReference>
<protein>
    <submittedName>
        <fullName evidence="1">Uncharacterized protein</fullName>
    </submittedName>
</protein>
<proteinExistence type="predicted"/>
<dbReference type="Proteomes" id="UP001162992">
    <property type="component" value="Chromosome 1"/>
</dbReference>
<accession>A0ACC2ETI5</accession>
<name>A0ACC2ETI5_DIPCM</name>
<evidence type="ECO:0000313" key="2">
    <source>
        <dbReference type="Proteomes" id="UP001162992"/>
    </source>
</evidence>
<evidence type="ECO:0000313" key="1">
    <source>
        <dbReference type="EMBL" id="KAJ7569660.1"/>
    </source>
</evidence>
<reference evidence="2" key="1">
    <citation type="journal article" date="2024" name="Proc. Natl. Acad. Sci. U.S.A.">
        <title>Extraordinary preservation of gene collinearity over three hundred million years revealed in homosporous lycophytes.</title>
        <authorList>
            <person name="Li C."/>
            <person name="Wickell D."/>
            <person name="Kuo L.Y."/>
            <person name="Chen X."/>
            <person name="Nie B."/>
            <person name="Liao X."/>
            <person name="Peng D."/>
            <person name="Ji J."/>
            <person name="Jenkins J."/>
            <person name="Williams M."/>
            <person name="Shu S."/>
            <person name="Plott C."/>
            <person name="Barry K."/>
            <person name="Rajasekar S."/>
            <person name="Grimwood J."/>
            <person name="Han X."/>
            <person name="Sun S."/>
            <person name="Hou Z."/>
            <person name="He W."/>
            <person name="Dai G."/>
            <person name="Sun C."/>
            <person name="Schmutz J."/>
            <person name="Leebens-Mack J.H."/>
            <person name="Li F.W."/>
            <person name="Wang L."/>
        </authorList>
    </citation>
    <scope>NUCLEOTIDE SEQUENCE [LARGE SCALE GENOMIC DNA]</scope>
    <source>
        <strain evidence="2">cv. PW_Plant_1</strain>
    </source>
</reference>
<gene>
    <name evidence="1" type="ORF">O6H91_01G087600</name>
</gene>
<organism evidence="1 2">
    <name type="scientific">Diphasiastrum complanatum</name>
    <name type="common">Issler's clubmoss</name>
    <name type="synonym">Lycopodium complanatum</name>
    <dbReference type="NCBI Taxonomy" id="34168"/>
    <lineage>
        <taxon>Eukaryota</taxon>
        <taxon>Viridiplantae</taxon>
        <taxon>Streptophyta</taxon>
        <taxon>Embryophyta</taxon>
        <taxon>Tracheophyta</taxon>
        <taxon>Lycopodiopsida</taxon>
        <taxon>Lycopodiales</taxon>
        <taxon>Lycopodiaceae</taxon>
        <taxon>Lycopodioideae</taxon>
        <taxon>Diphasiastrum</taxon>
    </lineage>
</organism>
<comment type="caution">
    <text evidence="1">The sequence shown here is derived from an EMBL/GenBank/DDBJ whole genome shotgun (WGS) entry which is preliminary data.</text>
</comment>
<sequence>MERIRELDLEQLEEEEVSSDAESLGSDEASSPVAALDYMCGSCGTINVHIWQNFSLFSDERGDGGAGSRGGFTFDTSLTCRHTYLGEVDDIGGGRSFSEGGTFLTLPMFYLEGIVLFPDATLPLRVLQPRFKAAVERAIRQHEAPYTIGVIHVRYILQETGIHIASVGTTAEIRQLRHLNDGSINVLTRGRQRFRIRQAWTDGDGAPCAKVQIIPEENPLHIPRDAFGLLAAVPSLKTGKVPRAVPKSSDANDAGDDRYFQLGSDIDDMEEDDTITDHVEVNVHGADLQLGSEDVEPLLWWRRQQRFPGRGERSETSGDWNENDQGESSGALNSILPVRKKARIDWGWGGACKAWASDESKWMFRAQRTAWPHWVYRMFDAYDLSRRAADMWRQMVELPSMDDLVKSPELLSFFIASKMPLPDAIRQELLEMDGVVHRLRREIQLLESMDQIRCKHCQAVIARRTDMLVMSTDGPISAFVNEHGYVHETLTLKQVRGLNVRGRPEIVNSWFPGYAWTMADCICDSHMGWHFTAVTKNMRPRAFWGVRRSQIASVQ</sequence>
<keyword evidence="2" id="KW-1185">Reference proteome</keyword>